<keyword evidence="5" id="KW-0679">Respiratory chain</keyword>
<evidence type="ECO:0000313" key="12">
    <source>
        <dbReference type="EMBL" id="KRY46710.1"/>
    </source>
</evidence>
<feature type="transmembrane region" description="Helical" evidence="10">
    <location>
        <begin position="169"/>
        <end position="186"/>
    </location>
</feature>
<dbReference type="Gene3D" id="1.20.210.10">
    <property type="entry name" value="Cytochrome c oxidase-like, subunit I domain"/>
    <property type="match status" value="1"/>
</dbReference>
<dbReference type="InterPro" id="IPR000883">
    <property type="entry name" value="Cyt_C_Oxase_1"/>
</dbReference>
<dbReference type="PANTHER" id="PTHR10422:SF18">
    <property type="entry name" value="CYTOCHROME C OXIDASE SUBUNIT 1"/>
    <property type="match status" value="1"/>
</dbReference>
<dbReference type="UniPathway" id="UPA00705"/>
<comment type="catalytic activity">
    <reaction evidence="9">
        <text>4 Fe(II)-[cytochrome c] + O2 + 8 H(+)(in) = 4 Fe(III)-[cytochrome c] + 2 H2O + 4 H(+)(out)</text>
        <dbReference type="Rhea" id="RHEA:11436"/>
        <dbReference type="Rhea" id="RHEA-COMP:10350"/>
        <dbReference type="Rhea" id="RHEA-COMP:14399"/>
        <dbReference type="ChEBI" id="CHEBI:15377"/>
        <dbReference type="ChEBI" id="CHEBI:15378"/>
        <dbReference type="ChEBI" id="CHEBI:15379"/>
        <dbReference type="ChEBI" id="CHEBI:29033"/>
        <dbReference type="ChEBI" id="CHEBI:29034"/>
        <dbReference type="EC" id="7.1.1.9"/>
    </reaction>
    <physiologicalReaction direction="left-to-right" evidence="9">
        <dbReference type="Rhea" id="RHEA:11437"/>
    </physiologicalReaction>
</comment>
<evidence type="ECO:0000256" key="1">
    <source>
        <dbReference type="ARBA" id="ARBA00001971"/>
    </source>
</evidence>
<evidence type="ECO:0000256" key="8">
    <source>
        <dbReference type="ARBA" id="ARBA00032715"/>
    </source>
</evidence>
<dbReference type="GO" id="GO:0015990">
    <property type="term" value="P:electron transport coupled proton transport"/>
    <property type="evidence" value="ECO:0007669"/>
    <property type="project" value="TreeGrafter"/>
</dbReference>
<evidence type="ECO:0000256" key="4">
    <source>
        <dbReference type="ARBA" id="ARBA00015947"/>
    </source>
</evidence>
<evidence type="ECO:0000256" key="2">
    <source>
        <dbReference type="ARBA" id="ARBA00004673"/>
    </source>
</evidence>
<keyword evidence="7" id="KW-0249">Electron transport</keyword>
<protein>
    <recommendedName>
        <fullName evidence="4">Cytochrome c oxidase subunit 1</fullName>
    </recommendedName>
    <alternativeName>
        <fullName evidence="8">Cytochrome c oxidase polypeptide I</fullName>
    </alternativeName>
</protein>
<dbReference type="InterPro" id="IPR036927">
    <property type="entry name" value="Cyt_c_oxase-like_su1_sf"/>
</dbReference>
<organism evidence="12 13">
    <name type="scientific">Trichinella britovi</name>
    <name type="common">Parasitic roundworm</name>
    <dbReference type="NCBI Taxonomy" id="45882"/>
    <lineage>
        <taxon>Eukaryota</taxon>
        <taxon>Metazoa</taxon>
        <taxon>Ecdysozoa</taxon>
        <taxon>Nematoda</taxon>
        <taxon>Enoplea</taxon>
        <taxon>Dorylaimia</taxon>
        <taxon>Trichinellida</taxon>
        <taxon>Trichinellidae</taxon>
        <taxon>Trichinella</taxon>
    </lineage>
</organism>
<sequence length="223" mass="25227">MFFITTYHLHTRTIKHIRLKSINHIIHTNHFITIYILVLPAFGVVSEALIFISGKFKVFGPLGIIYAITRIVGIDIDTRAYFTAATIIIGIPTGGLTGVRLSNASLDLLLHDTYYVVGHFHFVLSFSFNTIIQKTQFNLIFIGANLTFIPQHFLGLNGIPRRYVDYRDIYSLIHILSSLGSLLSLTSNRHTITNNRIITSPEILINYPITEHTCTQRPTLSTQ</sequence>
<keyword evidence="6" id="KW-1278">Translocase</keyword>
<dbReference type="SUPFAM" id="SSF81442">
    <property type="entry name" value="Cytochrome c oxidase subunit I-like"/>
    <property type="match status" value="1"/>
</dbReference>
<comment type="cofactor">
    <cofactor evidence="1">
        <name>heme</name>
        <dbReference type="ChEBI" id="CHEBI:30413"/>
    </cofactor>
</comment>
<dbReference type="Pfam" id="PF00115">
    <property type="entry name" value="COX1"/>
    <property type="match status" value="1"/>
</dbReference>
<comment type="caution">
    <text evidence="12">The sequence shown here is derived from an EMBL/GenBank/DDBJ whole genome shotgun (WGS) entry which is preliminary data.</text>
</comment>
<dbReference type="GO" id="GO:0004129">
    <property type="term" value="F:cytochrome-c oxidase activity"/>
    <property type="evidence" value="ECO:0007669"/>
    <property type="project" value="UniProtKB-EC"/>
</dbReference>
<dbReference type="EMBL" id="JYDI01000275">
    <property type="protein sequence ID" value="KRY46710.1"/>
    <property type="molecule type" value="Genomic_DNA"/>
</dbReference>
<feature type="domain" description="Cytochrome oxidase subunit I profile" evidence="11">
    <location>
        <begin position="1"/>
        <end position="187"/>
    </location>
</feature>
<keyword evidence="10" id="KW-1133">Transmembrane helix</keyword>
<keyword evidence="13" id="KW-1185">Reference proteome</keyword>
<feature type="transmembrane region" description="Helical" evidence="10">
    <location>
        <begin position="21"/>
        <end position="42"/>
    </location>
</feature>
<dbReference type="GO" id="GO:0020037">
    <property type="term" value="F:heme binding"/>
    <property type="evidence" value="ECO:0007669"/>
    <property type="project" value="InterPro"/>
</dbReference>
<dbReference type="Proteomes" id="UP000054653">
    <property type="component" value="Unassembled WGS sequence"/>
</dbReference>
<evidence type="ECO:0000256" key="7">
    <source>
        <dbReference type="ARBA" id="ARBA00022982"/>
    </source>
</evidence>
<dbReference type="GO" id="GO:0006123">
    <property type="term" value="P:mitochondrial electron transport, cytochrome c to oxygen"/>
    <property type="evidence" value="ECO:0007669"/>
    <property type="project" value="TreeGrafter"/>
</dbReference>
<gene>
    <name evidence="12" type="primary">COI</name>
    <name evidence="12" type="ORF">T03_1925</name>
</gene>
<dbReference type="PANTHER" id="PTHR10422">
    <property type="entry name" value="CYTOCHROME C OXIDASE SUBUNIT 1"/>
    <property type="match status" value="1"/>
</dbReference>
<reference evidence="12 13" key="1">
    <citation type="submission" date="2015-01" db="EMBL/GenBank/DDBJ databases">
        <title>Evolution of Trichinella species and genotypes.</title>
        <authorList>
            <person name="Korhonen P.K."/>
            <person name="Edoardo P."/>
            <person name="Giuseppe L.R."/>
            <person name="Gasser R.B."/>
        </authorList>
    </citation>
    <scope>NUCLEOTIDE SEQUENCE [LARGE SCALE GENOMIC DNA]</scope>
    <source>
        <strain evidence="12">ISS120</strain>
    </source>
</reference>
<evidence type="ECO:0000313" key="13">
    <source>
        <dbReference type="Proteomes" id="UP000054653"/>
    </source>
</evidence>
<evidence type="ECO:0000256" key="9">
    <source>
        <dbReference type="ARBA" id="ARBA00049512"/>
    </source>
</evidence>
<evidence type="ECO:0000256" key="6">
    <source>
        <dbReference type="ARBA" id="ARBA00022967"/>
    </source>
</evidence>
<evidence type="ECO:0000256" key="10">
    <source>
        <dbReference type="SAM" id="Phobius"/>
    </source>
</evidence>
<dbReference type="STRING" id="45882.A0A0V1CBR2"/>
<feature type="transmembrane region" description="Helical" evidence="10">
    <location>
        <begin position="113"/>
        <end position="132"/>
    </location>
</feature>
<feature type="transmembrane region" description="Helical" evidence="10">
    <location>
        <begin position="139"/>
        <end position="157"/>
    </location>
</feature>
<dbReference type="InterPro" id="IPR023616">
    <property type="entry name" value="Cyt_c_oxase-like_su1_dom"/>
</dbReference>
<dbReference type="AlphaFoldDB" id="A0A0V1CBR2"/>
<keyword evidence="5" id="KW-0813">Transport</keyword>
<proteinExistence type="inferred from homology"/>
<dbReference type="GO" id="GO:0016020">
    <property type="term" value="C:membrane"/>
    <property type="evidence" value="ECO:0007669"/>
    <property type="project" value="InterPro"/>
</dbReference>
<comment type="similarity">
    <text evidence="3">Belongs to the heme-copper respiratory oxidase family.</text>
</comment>
<dbReference type="GO" id="GO:0005739">
    <property type="term" value="C:mitochondrion"/>
    <property type="evidence" value="ECO:0007669"/>
    <property type="project" value="GOC"/>
</dbReference>
<feature type="transmembrane region" description="Helical" evidence="10">
    <location>
        <begin position="80"/>
        <end position="101"/>
    </location>
</feature>
<keyword evidence="10" id="KW-0472">Membrane</keyword>
<evidence type="ECO:0000256" key="3">
    <source>
        <dbReference type="ARBA" id="ARBA00009578"/>
    </source>
</evidence>
<name>A0A0V1CBR2_TRIBR</name>
<keyword evidence="10" id="KW-0812">Transmembrane</keyword>
<evidence type="ECO:0000259" key="11">
    <source>
        <dbReference type="PROSITE" id="PS50855"/>
    </source>
</evidence>
<dbReference type="PROSITE" id="PS50855">
    <property type="entry name" value="COX1"/>
    <property type="match status" value="1"/>
</dbReference>
<evidence type="ECO:0000256" key="5">
    <source>
        <dbReference type="ARBA" id="ARBA00022660"/>
    </source>
</evidence>
<dbReference type="OrthoDB" id="5874796at2759"/>
<accession>A0A0V1CBR2</accession>
<comment type="pathway">
    <text evidence="2">Energy metabolism; oxidative phosphorylation.</text>
</comment>